<comment type="caution">
    <text evidence="2">The sequence shown here is derived from an EMBL/GenBank/DDBJ whole genome shotgun (WGS) entry which is preliminary data.</text>
</comment>
<feature type="chain" id="PRO_5042118741" description="Chitin-binding type-2 domain-containing protein" evidence="1">
    <location>
        <begin position="23"/>
        <end position="115"/>
    </location>
</feature>
<reference evidence="2" key="1">
    <citation type="submission" date="2023-03" db="EMBL/GenBank/DDBJ databases">
        <title>Massive genome expansion in bonnet fungi (Mycena s.s.) driven by repeated elements and novel gene families across ecological guilds.</title>
        <authorList>
            <consortium name="Lawrence Berkeley National Laboratory"/>
            <person name="Harder C.B."/>
            <person name="Miyauchi S."/>
            <person name="Viragh M."/>
            <person name="Kuo A."/>
            <person name="Thoen E."/>
            <person name="Andreopoulos B."/>
            <person name="Lu D."/>
            <person name="Skrede I."/>
            <person name="Drula E."/>
            <person name="Henrissat B."/>
            <person name="Morin E."/>
            <person name="Kohler A."/>
            <person name="Barry K."/>
            <person name="LaButti K."/>
            <person name="Morin E."/>
            <person name="Salamov A."/>
            <person name="Lipzen A."/>
            <person name="Mereny Z."/>
            <person name="Hegedus B."/>
            <person name="Baldrian P."/>
            <person name="Stursova M."/>
            <person name="Weitz H."/>
            <person name="Taylor A."/>
            <person name="Grigoriev I.V."/>
            <person name="Nagy L.G."/>
            <person name="Martin F."/>
            <person name="Kauserud H."/>
        </authorList>
    </citation>
    <scope>NUCLEOTIDE SEQUENCE</scope>
    <source>
        <strain evidence="2">9144</strain>
    </source>
</reference>
<keyword evidence="3" id="KW-1185">Reference proteome</keyword>
<dbReference type="Proteomes" id="UP001219525">
    <property type="component" value="Unassembled WGS sequence"/>
</dbReference>
<protein>
    <recommendedName>
        <fullName evidence="4">Chitin-binding type-2 domain-containing protein</fullName>
    </recommendedName>
</protein>
<dbReference type="Gene3D" id="2.170.140.10">
    <property type="entry name" value="Chitin binding domain"/>
    <property type="match status" value="1"/>
</dbReference>
<name>A0AAD6UW66_9AGAR</name>
<dbReference type="GO" id="GO:0008061">
    <property type="term" value="F:chitin binding"/>
    <property type="evidence" value="ECO:0007669"/>
    <property type="project" value="InterPro"/>
</dbReference>
<dbReference type="AlphaFoldDB" id="A0AAD6UW66"/>
<gene>
    <name evidence="2" type="ORF">GGX14DRAFT_578707</name>
</gene>
<dbReference type="EMBL" id="JARJCW010000129">
    <property type="protein sequence ID" value="KAJ7191684.1"/>
    <property type="molecule type" value="Genomic_DNA"/>
</dbReference>
<sequence>MASLSTSKLLALLALFFLQVHASPVNSPRSLPAREPFICPVEDIESTQCKGPKDCLYPNPDSCTSYIQCEVNADGVTGTPIIRPCVAELLVFPLQWNDNFKECGLAEFSTCPHRG</sequence>
<organism evidence="2 3">
    <name type="scientific">Mycena pura</name>
    <dbReference type="NCBI Taxonomy" id="153505"/>
    <lineage>
        <taxon>Eukaryota</taxon>
        <taxon>Fungi</taxon>
        <taxon>Dikarya</taxon>
        <taxon>Basidiomycota</taxon>
        <taxon>Agaricomycotina</taxon>
        <taxon>Agaricomycetes</taxon>
        <taxon>Agaricomycetidae</taxon>
        <taxon>Agaricales</taxon>
        <taxon>Marasmiineae</taxon>
        <taxon>Mycenaceae</taxon>
        <taxon>Mycena</taxon>
    </lineage>
</organism>
<accession>A0AAD6UW66</accession>
<keyword evidence="1" id="KW-0732">Signal</keyword>
<evidence type="ECO:0000313" key="3">
    <source>
        <dbReference type="Proteomes" id="UP001219525"/>
    </source>
</evidence>
<dbReference type="SUPFAM" id="SSF57625">
    <property type="entry name" value="Invertebrate chitin-binding proteins"/>
    <property type="match status" value="1"/>
</dbReference>
<evidence type="ECO:0000313" key="2">
    <source>
        <dbReference type="EMBL" id="KAJ7191684.1"/>
    </source>
</evidence>
<feature type="signal peptide" evidence="1">
    <location>
        <begin position="1"/>
        <end position="22"/>
    </location>
</feature>
<evidence type="ECO:0008006" key="4">
    <source>
        <dbReference type="Google" id="ProtNLM"/>
    </source>
</evidence>
<dbReference type="InterPro" id="IPR036508">
    <property type="entry name" value="Chitin-bd_dom_sf"/>
</dbReference>
<evidence type="ECO:0000256" key="1">
    <source>
        <dbReference type="SAM" id="SignalP"/>
    </source>
</evidence>
<proteinExistence type="predicted"/>